<dbReference type="Proteomes" id="UP000617340">
    <property type="component" value="Unassembled WGS sequence"/>
</dbReference>
<evidence type="ECO:0000256" key="1">
    <source>
        <dbReference type="SAM" id="MobiDB-lite"/>
    </source>
</evidence>
<dbReference type="EMBL" id="JACSDZ010000006">
    <property type="protein sequence ID" value="KAF7401747.1"/>
    <property type="molecule type" value="Genomic_DNA"/>
</dbReference>
<organism evidence="2 3">
    <name type="scientific">Vespula germanica</name>
    <name type="common">German yellow jacket</name>
    <name type="synonym">Paravespula germanica</name>
    <dbReference type="NCBI Taxonomy" id="30212"/>
    <lineage>
        <taxon>Eukaryota</taxon>
        <taxon>Metazoa</taxon>
        <taxon>Ecdysozoa</taxon>
        <taxon>Arthropoda</taxon>
        <taxon>Hexapoda</taxon>
        <taxon>Insecta</taxon>
        <taxon>Pterygota</taxon>
        <taxon>Neoptera</taxon>
        <taxon>Endopterygota</taxon>
        <taxon>Hymenoptera</taxon>
        <taxon>Apocrita</taxon>
        <taxon>Aculeata</taxon>
        <taxon>Vespoidea</taxon>
        <taxon>Vespidae</taxon>
        <taxon>Vespinae</taxon>
        <taxon>Vespula</taxon>
    </lineage>
</organism>
<comment type="caution">
    <text evidence="2">The sequence shown here is derived from an EMBL/GenBank/DDBJ whole genome shotgun (WGS) entry which is preliminary data.</text>
</comment>
<sequence length="96" mass="11234">MVVKGDRRGGDALRHETLKIGAGYIVDRKAGRLRPCSISNWKLLSEEMARLFQFDHKEKEKRRRKKEEEEEEEEEKGSSKLLDNIFPLESKANFLT</sequence>
<dbReference type="AlphaFoldDB" id="A0A834NA25"/>
<accession>A0A834NA25</accession>
<keyword evidence="3" id="KW-1185">Reference proteome</keyword>
<evidence type="ECO:0000313" key="3">
    <source>
        <dbReference type="Proteomes" id="UP000617340"/>
    </source>
</evidence>
<evidence type="ECO:0000313" key="2">
    <source>
        <dbReference type="EMBL" id="KAF7401747.1"/>
    </source>
</evidence>
<name>A0A834NA25_VESGE</name>
<feature type="region of interest" description="Disordered" evidence="1">
    <location>
        <begin position="56"/>
        <end position="84"/>
    </location>
</feature>
<reference evidence="2" key="1">
    <citation type="journal article" date="2020" name="G3 (Bethesda)">
        <title>High-Quality Assemblies for Three Invasive Social Wasps from the &lt;i&gt;Vespula&lt;/i&gt; Genus.</title>
        <authorList>
            <person name="Harrop T.W.R."/>
            <person name="Guhlin J."/>
            <person name="McLaughlin G.M."/>
            <person name="Permina E."/>
            <person name="Stockwell P."/>
            <person name="Gilligan J."/>
            <person name="Le Lec M.F."/>
            <person name="Gruber M.A.M."/>
            <person name="Quinn O."/>
            <person name="Lovegrove M."/>
            <person name="Duncan E.J."/>
            <person name="Remnant E.J."/>
            <person name="Van Eeckhoven J."/>
            <person name="Graham B."/>
            <person name="Knapp R.A."/>
            <person name="Langford K.W."/>
            <person name="Kronenberg Z."/>
            <person name="Press M.O."/>
            <person name="Eacker S.M."/>
            <person name="Wilson-Rankin E.E."/>
            <person name="Purcell J."/>
            <person name="Lester P.J."/>
            <person name="Dearden P.K."/>
        </authorList>
    </citation>
    <scope>NUCLEOTIDE SEQUENCE</scope>
    <source>
        <strain evidence="2">Linc-1</strain>
    </source>
</reference>
<protein>
    <submittedName>
        <fullName evidence="2">Uncharacterized protein</fullName>
    </submittedName>
</protein>
<gene>
    <name evidence="2" type="ORF">HZH68_007567</name>
</gene>
<proteinExistence type="predicted"/>